<dbReference type="EMBL" id="ACCL02000010">
    <property type="protein sequence ID" value="EET60567.1"/>
    <property type="molecule type" value="Genomic_DNA"/>
</dbReference>
<feature type="transmembrane region" description="Helical" evidence="6">
    <location>
        <begin position="166"/>
        <end position="185"/>
    </location>
</feature>
<gene>
    <name evidence="7" type="ORF">BRYFOR_07385</name>
</gene>
<accession>C6LFI2</accession>
<dbReference type="PANTHER" id="PTHR30250:SF11">
    <property type="entry name" value="O-ANTIGEN TRANSPORTER-RELATED"/>
    <property type="match status" value="1"/>
</dbReference>
<comment type="subcellular location">
    <subcellularLocation>
        <location evidence="1">Cell membrane</location>
        <topology evidence="1">Multi-pass membrane protein</topology>
    </subcellularLocation>
</comment>
<evidence type="ECO:0000256" key="3">
    <source>
        <dbReference type="ARBA" id="ARBA00022692"/>
    </source>
</evidence>
<evidence type="ECO:0000313" key="7">
    <source>
        <dbReference type="EMBL" id="EET60567.1"/>
    </source>
</evidence>
<dbReference type="eggNOG" id="COG2244">
    <property type="taxonomic scope" value="Bacteria"/>
</dbReference>
<dbReference type="PANTHER" id="PTHR30250">
    <property type="entry name" value="PST FAMILY PREDICTED COLANIC ACID TRANSPORTER"/>
    <property type="match status" value="1"/>
</dbReference>
<keyword evidence="8" id="KW-1185">Reference proteome</keyword>
<feature type="transmembrane region" description="Helical" evidence="6">
    <location>
        <begin position="403"/>
        <end position="425"/>
    </location>
</feature>
<protein>
    <submittedName>
        <fullName evidence="7">Uncharacterized protein</fullName>
    </submittedName>
</protein>
<feature type="transmembrane region" description="Helical" evidence="6">
    <location>
        <begin position="133"/>
        <end position="154"/>
    </location>
</feature>
<keyword evidence="5 6" id="KW-0472">Membrane</keyword>
<evidence type="ECO:0000256" key="4">
    <source>
        <dbReference type="ARBA" id="ARBA00022989"/>
    </source>
</evidence>
<proteinExistence type="predicted"/>
<feature type="transmembrane region" description="Helical" evidence="6">
    <location>
        <begin position="20"/>
        <end position="45"/>
    </location>
</feature>
<feature type="transmembrane region" description="Helical" evidence="6">
    <location>
        <begin position="377"/>
        <end position="397"/>
    </location>
</feature>
<evidence type="ECO:0000256" key="2">
    <source>
        <dbReference type="ARBA" id="ARBA00022475"/>
    </source>
</evidence>
<organism evidence="7 8">
    <name type="scientific">Marvinbryantia formatexigens DSM 14469</name>
    <dbReference type="NCBI Taxonomy" id="478749"/>
    <lineage>
        <taxon>Bacteria</taxon>
        <taxon>Bacillati</taxon>
        <taxon>Bacillota</taxon>
        <taxon>Clostridia</taxon>
        <taxon>Lachnospirales</taxon>
        <taxon>Lachnospiraceae</taxon>
        <taxon>Marvinbryantia</taxon>
    </lineage>
</organism>
<comment type="caution">
    <text evidence="7">The sequence shown here is derived from an EMBL/GenBank/DDBJ whole genome shotgun (WGS) entry which is preliminary data.</text>
</comment>
<evidence type="ECO:0000256" key="6">
    <source>
        <dbReference type="SAM" id="Phobius"/>
    </source>
</evidence>
<evidence type="ECO:0000313" key="8">
    <source>
        <dbReference type="Proteomes" id="UP000005561"/>
    </source>
</evidence>
<feature type="transmembrane region" description="Helical" evidence="6">
    <location>
        <begin position="345"/>
        <end position="365"/>
    </location>
</feature>
<evidence type="ECO:0000256" key="5">
    <source>
        <dbReference type="ARBA" id="ARBA00023136"/>
    </source>
</evidence>
<dbReference type="InterPro" id="IPR050833">
    <property type="entry name" value="Poly_Biosynth_Transport"/>
</dbReference>
<reference evidence="7" key="1">
    <citation type="submission" date="2009-07" db="EMBL/GenBank/DDBJ databases">
        <authorList>
            <person name="Weinstock G."/>
            <person name="Sodergren E."/>
            <person name="Clifton S."/>
            <person name="Fulton L."/>
            <person name="Fulton B."/>
            <person name="Courtney L."/>
            <person name="Fronick C."/>
            <person name="Harrison M."/>
            <person name="Strong C."/>
            <person name="Farmer C."/>
            <person name="Delahaunty K."/>
            <person name="Markovic C."/>
            <person name="Hall O."/>
            <person name="Minx P."/>
            <person name="Tomlinson C."/>
            <person name="Mitreva M."/>
            <person name="Nelson J."/>
            <person name="Hou S."/>
            <person name="Wollam A."/>
            <person name="Pepin K.H."/>
            <person name="Johnson M."/>
            <person name="Bhonagiri V."/>
            <person name="Nash W.E."/>
            <person name="Warren W."/>
            <person name="Chinwalla A."/>
            <person name="Mardis E.R."/>
            <person name="Wilson R.K."/>
        </authorList>
    </citation>
    <scope>NUCLEOTIDE SEQUENCE [LARGE SCALE GENOMIC DNA]</scope>
    <source>
        <strain evidence="7">DSM 14469</strain>
    </source>
</reference>
<keyword evidence="4 6" id="KW-1133">Transmembrane helix</keyword>
<feature type="transmembrane region" description="Helical" evidence="6">
    <location>
        <begin position="57"/>
        <end position="76"/>
    </location>
</feature>
<keyword evidence="3 6" id="KW-0812">Transmembrane</keyword>
<dbReference type="AlphaFoldDB" id="C6LFI2"/>
<feature type="transmembrane region" description="Helical" evidence="6">
    <location>
        <begin position="191"/>
        <end position="209"/>
    </location>
</feature>
<evidence type="ECO:0000256" key="1">
    <source>
        <dbReference type="ARBA" id="ARBA00004651"/>
    </source>
</evidence>
<feature type="transmembrane region" description="Helical" evidence="6">
    <location>
        <begin position="97"/>
        <end position="121"/>
    </location>
</feature>
<sequence>MGENVLKKNTEKTRMLIKKVISTGFGHIFGANVINQVIAFVSNFIVIRVLSKSDYGIYSYAFNIYSFLAMANGFGMEPACLQVCSEKMQTEKNADRYLKFGMLAGSGFNVFLGMLIVLGALYLPLPLEGVNDILILFAALPLLYTFFNFIQTYFRYNMMNVEFSKCSVINTALILVASVAGAYLLQASGMILFRELAYVLSILCAIWIYRFPIKRIFRAAAITLEEKKDILKLSVISMLNTATGQLYYLVDVFLVGWIITDETIVASYKTATIIPNALLFIPAALVVYIYPFFSQRQGDKQWVKQKYFLLLKYFSIVNALISACLIVFAPVIIKIVFGSQYLDAVPAFRILSLSYFFTATFRKITGNLLVTQRKLQFNVWLGLGESVLNIISNWVLIHLMGAVGAAVTTLIICIITSAISVAYFVRYLNKEETE</sequence>
<feature type="transmembrane region" description="Helical" evidence="6">
    <location>
        <begin position="313"/>
        <end position="333"/>
    </location>
</feature>
<dbReference type="Pfam" id="PF13440">
    <property type="entry name" value="Polysacc_synt_3"/>
    <property type="match status" value="1"/>
</dbReference>
<dbReference type="GO" id="GO:0005886">
    <property type="term" value="C:plasma membrane"/>
    <property type="evidence" value="ECO:0007669"/>
    <property type="project" value="UniProtKB-SubCell"/>
</dbReference>
<feature type="transmembrane region" description="Helical" evidence="6">
    <location>
        <begin position="270"/>
        <end position="293"/>
    </location>
</feature>
<keyword evidence="2" id="KW-1003">Cell membrane</keyword>
<dbReference type="Proteomes" id="UP000005561">
    <property type="component" value="Unassembled WGS sequence"/>
</dbReference>
<feature type="transmembrane region" description="Helical" evidence="6">
    <location>
        <begin position="230"/>
        <end position="250"/>
    </location>
</feature>
<dbReference type="STRING" id="168384.SAMN05660368_02106"/>
<name>C6LFI2_9FIRM</name>